<dbReference type="SMART" id="SM00028">
    <property type="entry name" value="TPR"/>
    <property type="match status" value="2"/>
</dbReference>
<dbReference type="SUPFAM" id="SSF48452">
    <property type="entry name" value="TPR-like"/>
    <property type="match status" value="1"/>
</dbReference>
<evidence type="ECO:0000313" key="6">
    <source>
        <dbReference type="Proteomes" id="UP000663864"/>
    </source>
</evidence>
<dbReference type="EMBL" id="CAJOBD010006078">
    <property type="protein sequence ID" value="CAF4050698.1"/>
    <property type="molecule type" value="Genomic_DNA"/>
</dbReference>
<sequence length="310" mass="35872">MIKNLLKQSDSPFIKESIQSLKIISQRVTSLSEQVTSSTFTVYRCQLISKADLELLQTNNNILLSPQNFILASRSIHSILNICRPAVDNRLSVILFEIKLSEKTFVVNLNSDLILFNLGILFRLVSIDLRPDGIFHAQLGLANAIIENIKEQIQCKLNTRLTWLTFGNYLMVLKDDKIAEEYYRYLLNMALPNHPSLISIYNNMGLMYTMMKKSQEALECFEKVSELQCQSTLNVTEQNDSSMPNIRFSCDTITKESLTLNKIAEVSYHLEDYSTALDCYQQLFEMEDDKNLREFYRSKIEFLSCFCHKY</sequence>
<keyword evidence="2 3" id="KW-0802">TPR repeat</keyword>
<keyword evidence="1" id="KW-0677">Repeat</keyword>
<proteinExistence type="predicted"/>
<comment type="caution">
    <text evidence="4">The sequence shown here is derived from an EMBL/GenBank/DDBJ whole genome shotgun (WGS) entry which is preliminary data.</text>
</comment>
<organism evidence="4 6">
    <name type="scientific">Rotaria sordida</name>
    <dbReference type="NCBI Taxonomy" id="392033"/>
    <lineage>
        <taxon>Eukaryota</taxon>
        <taxon>Metazoa</taxon>
        <taxon>Spiralia</taxon>
        <taxon>Gnathifera</taxon>
        <taxon>Rotifera</taxon>
        <taxon>Eurotatoria</taxon>
        <taxon>Bdelloidea</taxon>
        <taxon>Philodinida</taxon>
        <taxon>Philodinidae</taxon>
        <taxon>Rotaria</taxon>
    </lineage>
</organism>
<protein>
    <submittedName>
        <fullName evidence="4">Uncharacterized protein</fullName>
    </submittedName>
</protein>
<evidence type="ECO:0000256" key="1">
    <source>
        <dbReference type="ARBA" id="ARBA00022737"/>
    </source>
</evidence>
<dbReference type="Gene3D" id="1.25.40.10">
    <property type="entry name" value="Tetratricopeptide repeat domain"/>
    <property type="match status" value="1"/>
</dbReference>
<dbReference type="PROSITE" id="PS50005">
    <property type="entry name" value="TPR"/>
    <property type="match status" value="1"/>
</dbReference>
<evidence type="ECO:0000256" key="2">
    <source>
        <dbReference type="ARBA" id="ARBA00022803"/>
    </source>
</evidence>
<dbReference type="Proteomes" id="UP000663836">
    <property type="component" value="Unassembled WGS sequence"/>
</dbReference>
<dbReference type="InterPro" id="IPR011990">
    <property type="entry name" value="TPR-like_helical_dom_sf"/>
</dbReference>
<dbReference type="PANTHER" id="PTHR45641">
    <property type="entry name" value="TETRATRICOPEPTIDE REPEAT PROTEIN (AFU_ORTHOLOGUE AFUA_6G03870)"/>
    <property type="match status" value="1"/>
</dbReference>
<evidence type="ECO:0000313" key="4">
    <source>
        <dbReference type="EMBL" id="CAF1457350.1"/>
    </source>
</evidence>
<evidence type="ECO:0000313" key="5">
    <source>
        <dbReference type="EMBL" id="CAF4050698.1"/>
    </source>
</evidence>
<reference evidence="4" key="1">
    <citation type="submission" date="2021-02" db="EMBL/GenBank/DDBJ databases">
        <authorList>
            <person name="Nowell W R."/>
        </authorList>
    </citation>
    <scope>NUCLEOTIDE SEQUENCE</scope>
</reference>
<dbReference type="Pfam" id="PF13424">
    <property type="entry name" value="TPR_12"/>
    <property type="match status" value="1"/>
</dbReference>
<feature type="repeat" description="TPR" evidence="3">
    <location>
        <begin position="198"/>
        <end position="231"/>
    </location>
</feature>
<dbReference type="PANTHER" id="PTHR45641:SF19">
    <property type="entry name" value="NEPHROCYSTIN-3"/>
    <property type="match status" value="1"/>
</dbReference>
<dbReference type="EMBL" id="CAJNOT010005168">
    <property type="protein sequence ID" value="CAF1457350.1"/>
    <property type="molecule type" value="Genomic_DNA"/>
</dbReference>
<accession>A0A815Q1M8</accession>
<name>A0A815Q1M8_9BILA</name>
<dbReference type="AlphaFoldDB" id="A0A815Q1M8"/>
<dbReference type="Proteomes" id="UP000663864">
    <property type="component" value="Unassembled WGS sequence"/>
</dbReference>
<gene>
    <name evidence="5" type="ORF">JBS370_LOCUS29023</name>
    <name evidence="4" type="ORF">ZHD862_LOCUS35535</name>
</gene>
<dbReference type="InterPro" id="IPR019734">
    <property type="entry name" value="TPR_rpt"/>
</dbReference>
<evidence type="ECO:0000256" key="3">
    <source>
        <dbReference type="PROSITE-ProRule" id="PRU00339"/>
    </source>
</evidence>